<dbReference type="RefSeq" id="XP_058326729.1">
    <property type="nucleotide sequence ID" value="XM_058478399.1"/>
</dbReference>
<evidence type="ECO:0000313" key="2">
    <source>
        <dbReference type="Proteomes" id="UP001150941"/>
    </source>
</evidence>
<evidence type="ECO:0000313" key="1">
    <source>
        <dbReference type="EMBL" id="KAJ5219899.1"/>
    </source>
</evidence>
<dbReference type="SUPFAM" id="SSF52047">
    <property type="entry name" value="RNI-like"/>
    <property type="match status" value="1"/>
</dbReference>
<protein>
    <submittedName>
        <fullName evidence="1">Uncharacterized protein</fullName>
    </submittedName>
</protein>
<reference evidence="1" key="2">
    <citation type="journal article" date="2023" name="IMA Fungus">
        <title>Comparative genomic study of the Penicillium genus elucidates a diverse pangenome and 15 lateral gene transfer events.</title>
        <authorList>
            <person name="Petersen C."/>
            <person name="Sorensen T."/>
            <person name="Nielsen M.R."/>
            <person name="Sondergaard T.E."/>
            <person name="Sorensen J.L."/>
            <person name="Fitzpatrick D.A."/>
            <person name="Frisvad J.C."/>
            <person name="Nielsen K.L."/>
        </authorList>
    </citation>
    <scope>NUCLEOTIDE SEQUENCE</scope>
    <source>
        <strain evidence="1">IBT 19713</strain>
    </source>
</reference>
<reference evidence="1" key="1">
    <citation type="submission" date="2022-11" db="EMBL/GenBank/DDBJ databases">
        <authorList>
            <person name="Petersen C."/>
        </authorList>
    </citation>
    <scope>NUCLEOTIDE SEQUENCE</scope>
    <source>
        <strain evidence="1">IBT 19713</strain>
    </source>
</reference>
<dbReference type="OrthoDB" id="3945550at2759"/>
<accession>A0A9W9NH54</accession>
<keyword evidence="2" id="KW-1185">Reference proteome</keyword>
<sequence length="449" mass="50932">MRDLRASARANGGKTLREVQWRRSLELVNRLTQNPDRRDAHAVHEIDIADFDERGGGFCRNIGPRGWACGAGESSTKFKTFPVRRAPAINAIVAHQKIDRLHSSEPSFEAVIRAVNEHPNKPELHLLQEGGLRVAAGPLPCVRTIHARVNPFCDTAEQPNRRVPRFQQMFFACPNLRSFSFTLLQGPLGPNWFNAVNSFVLRGEEQFPPLELLSLDDFRIRSGDWMHWRENADWSILRSLSLGPHWDVRFLTGLTGHANALAVSRSFSTLEKLTIKGRLVSVETLSSHPRLKQLCVHMFELPRGRDVLVRCPHLEVLKIDVNHPIAMLAEATKPLAIGFDNLRHLTLHLEVGLTWPFPPWRARITDIKPLHPELNETMAKEFGQAFFAWRPESKLQTLSLKTGEKRPPSRIVRNAQEEAAARTAHMCRSASRNGKLVVKVERRCPSEKD</sequence>
<gene>
    <name evidence="1" type="ORF">N7468_009103</name>
</gene>
<dbReference type="AlphaFoldDB" id="A0A9W9NH54"/>
<name>A0A9W9NH54_9EURO</name>
<dbReference type="InterPro" id="IPR032675">
    <property type="entry name" value="LRR_dom_sf"/>
</dbReference>
<dbReference type="Gene3D" id="3.80.10.10">
    <property type="entry name" value="Ribonuclease Inhibitor"/>
    <property type="match status" value="1"/>
</dbReference>
<comment type="caution">
    <text evidence="1">The sequence shown here is derived from an EMBL/GenBank/DDBJ whole genome shotgun (WGS) entry which is preliminary data.</text>
</comment>
<dbReference type="EMBL" id="JAPQKS010000007">
    <property type="protein sequence ID" value="KAJ5219899.1"/>
    <property type="molecule type" value="Genomic_DNA"/>
</dbReference>
<organism evidence="1 2">
    <name type="scientific">Penicillium chermesinum</name>
    <dbReference type="NCBI Taxonomy" id="63820"/>
    <lineage>
        <taxon>Eukaryota</taxon>
        <taxon>Fungi</taxon>
        <taxon>Dikarya</taxon>
        <taxon>Ascomycota</taxon>
        <taxon>Pezizomycotina</taxon>
        <taxon>Eurotiomycetes</taxon>
        <taxon>Eurotiomycetidae</taxon>
        <taxon>Eurotiales</taxon>
        <taxon>Aspergillaceae</taxon>
        <taxon>Penicillium</taxon>
    </lineage>
</organism>
<dbReference type="GeneID" id="83205702"/>
<proteinExistence type="predicted"/>
<dbReference type="Proteomes" id="UP001150941">
    <property type="component" value="Unassembled WGS sequence"/>
</dbReference>